<dbReference type="Proteomes" id="UP001499967">
    <property type="component" value="Unassembled WGS sequence"/>
</dbReference>
<comment type="similarity">
    <text evidence="7">Belongs to the binding-protein-dependent transport system permease family.</text>
</comment>
<comment type="caution">
    <text evidence="9">The sequence shown here is derived from an EMBL/GenBank/DDBJ whole genome shotgun (WGS) entry which is preliminary data.</text>
</comment>
<dbReference type="PROSITE" id="PS50928">
    <property type="entry name" value="ABC_TM1"/>
    <property type="match status" value="1"/>
</dbReference>
<dbReference type="InterPro" id="IPR000515">
    <property type="entry name" value="MetI-like"/>
</dbReference>
<feature type="transmembrane region" description="Helical" evidence="7">
    <location>
        <begin position="290"/>
        <end position="311"/>
    </location>
</feature>
<dbReference type="RefSeq" id="WP_343940237.1">
    <property type="nucleotide sequence ID" value="NZ_BAAAHP010000038.1"/>
</dbReference>
<accession>A0ABP3ZXZ5</accession>
<dbReference type="InterPro" id="IPR035906">
    <property type="entry name" value="MetI-like_sf"/>
</dbReference>
<dbReference type="PANTHER" id="PTHR43005">
    <property type="entry name" value="BLR7065 PROTEIN"/>
    <property type="match status" value="1"/>
</dbReference>
<keyword evidence="10" id="KW-1185">Reference proteome</keyword>
<gene>
    <name evidence="9" type="ORF">GCM10009559_14340</name>
</gene>
<evidence type="ECO:0000256" key="1">
    <source>
        <dbReference type="ARBA" id="ARBA00004651"/>
    </source>
</evidence>
<dbReference type="PANTHER" id="PTHR43005:SF1">
    <property type="entry name" value="SPERMIDINE_PUTRESCINE TRANSPORT SYSTEM PERMEASE PROTEIN"/>
    <property type="match status" value="1"/>
</dbReference>
<feature type="transmembrane region" description="Helical" evidence="7">
    <location>
        <begin position="180"/>
        <end position="206"/>
    </location>
</feature>
<evidence type="ECO:0000256" key="3">
    <source>
        <dbReference type="ARBA" id="ARBA00022475"/>
    </source>
</evidence>
<evidence type="ECO:0000256" key="7">
    <source>
        <dbReference type="RuleBase" id="RU363032"/>
    </source>
</evidence>
<dbReference type="CDD" id="cd06261">
    <property type="entry name" value="TM_PBP2"/>
    <property type="match status" value="1"/>
</dbReference>
<dbReference type="Gene3D" id="1.10.3720.10">
    <property type="entry name" value="MetI-like"/>
    <property type="match status" value="1"/>
</dbReference>
<feature type="transmembrane region" description="Helical" evidence="7">
    <location>
        <begin position="97"/>
        <end position="119"/>
    </location>
</feature>
<sequence>MTSPAPAAQADERTRAPRHVVLRRRGIADRDGVLSWLLLAPAVVYILALVAVPFLLAVAFSFSDVTGGDASFDFVGLQNFERIFADPVFWRALRNTFVFTAVSMVFIVIFGKILANILIADFRGRWIVRFCILLPWTTPVALSTITWLWLLDSVFSPIDWVLRNVGVIQSNMFWLGQPGLAMISVIAVHVWRLVPLAAVIMMAGLLSIPKDVQEQAAVDGAGYWRRMFEVTIPLTAPVIAISALFGAIFTFTDMTVVYVLTRGGPTNETQVLASWAFFRGIEGSDVAQGAAIALFLFPLLLAAAIAILRAVRGMEIS</sequence>
<dbReference type="EMBL" id="BAAAHP010000038">
    <property type="protein sequence ID" value="GAA0928122.1"/>
    <property type="molecule type" value="Genomic_DNA"/>
</dbReference>
<evidence type="ECO:0000256" key="5">
    <source>
        <dbReference type="ARBA" id="ARBA00022989"/>
    </source>
</evidence>
<evidence type="ECO:0000259" key="8">
    <source>
        <dbReference type="PROSITE" id="PS50928"/>
    </source>
</evidence>
<organism evidence="9 10">
    <name type="scientific">Pseudonocardia zijingensis</name>
    <dbReference type="NCBI Taxonomy" id="153376"/>
    <lineage>
        <taxon>Bacteria</taxon>
        <taxon>Bacillati</taxon>
        <taxon>Actinomycetota</taxon>
        <taxon>Actinomycetes</taxon>
        <taxon>Pseudonocardiales</taxon>
        <taxon>Pseudonocardiaceae</taxon>
        <taxon>Pseudonocardia</taxon>
    </lineage>
</organism>
<feature type="transmembrane region" description="Helical" evidence="7">
    <location>
        <begin position="126"/>
        <end position="150"/>
    </location>
</feature>
<keyword evidence="2 7" id="KW-0813">Transport</keyword>
<evidence type="ECO:0000256" key="2">
    <source>
        <dbReference type="ARBA" id="ARBA00022448"/>
    </source>
</evidence>
<comment type="subcellular location">
    <subcellularLocation>
        <location evidence="1 7">Cell membrane</location>
        <topology evidence="1 7">Multi-pass membrane protein</topology>
    </subcellularLocation>
</comment>
<protein>
    <submittedName>
        <fullName evidence="9">Sugar ABC transporter permease</fullName>
    </submittedName>
</protein>
<keyword evidence="4 7" id="KW-0812">Transmembrane</keyword>
<feature type="transmembrane region" description="Helical" evidence="7">
    <location>
        <begin position="227"/>
        <end position="251"/>
    </location>
</feature>
<keyword evidence="3" id="KW-1003">Cell membrane</keyword>
<reference evidence="10" key="1">
    <citation type="journal article" date="2019" name="Int. J. Syst. Evol. Microbiol.">
        <title>The Global Catalogue of Microorganisms (GCM) 10K type strain sequencing project: providing services to taxonomists for standard genome sequencing and annotation.</title>
        <authorList>
            <consortium name="The Broad Institute Genomics Platform"/>
            <consortium name="The Broad Institute Genome Sequencing Center for Infectious Disease"/>
            <person name="Wu L."/>
            <person name="Ma J."/>
        </authorList>
    </citation>
    <scope>NUCLEOTIDE SEQUENCE [LARGE SCALE GENOMIC DNA]</scope>
    <source>
        <strain evidence="10">JCM 11117</strain>
    </source>
</reference>
<name>A0ABP3ZXZ5_9PSEU</name>
<evidence type="ECO:0000313" key="10">
    <source>
        <dbReference type="Proteomes" id="UP001499967"/>
    </source>
</evidence>
<dbReference type="Pfam" id="PF00528">
    <property type="entry name" value="BPD_transp_1"/>
    <property type="match status" value="1"/>
</dbReference>
<keyword evidence="5 7" id="KW-1133">Transmembrane helix</keyword>
<feature type="transmembrane region" description="Helical" evidence="7">
    <location>
        <begin position="33"/>
        <end position="62"/>
    </location>
</feature>
<feature type="domain" description="ABC transmembrane type-1" evidence="8">
    <location>
        <begin position="93"/>
        <end position="309"/>
    </location>
</feature>
<evidence type="ECO:0000313" key="9">
    <source>
        <dbReference type="EMBL" id="GAA0928122.1"/>
    </source>
</evidence>
<proteinExistence type="inferred from homology"/>
<keyword evidence="6 7" id="KW-0472">Membrane</keyword>
<dbReference type="SUPFAM" id="SSF161098">
    <property type="entry name" value="MetI-like"/>
    <property type="match status" value="1"/>
</dbReference>
<evidence type="ECO:0000256" key="6">
    <source>
        <dbReference type="ARBA" id="ARBA00023136"/>
    </source>
</evidence>
<evidence type="ECO:0000256" key="4">
    <source>
        <dbReference type="ARBA" id="ARBA00022692"/>
    </source>
</evidence>